<dbReference type="EMBL" id="JBBKYA010000002">
    <property type="protein sequence ID" value="MFD3275474.1"/>
    <property type="molecule type" value="Genomic_DNA"/>
</dbReference>
<name>A0ABW6CX35_9BACT</name>
<dbReference type="InterPro" id="IPR006139">
    <property type="entry name" value="D-isomer_2_OHA_DH_cat_dom"/>
</dbReference>
<dbReference type="InterPro" id="IPR029753">
    <property type="entry name" value="D-isomer_DH_CS"/>
</dbReference>
<dbReference type="InterPro" id="IPR006140">
    <property type="entry name" value="D-isomer_DH_NAD-bd"/>
</dbReference>
<feature type="domain" description="D-isomer specific 2-hydroxyacid dehydrogenase NAD-binding" evidence="4">
    <location>
        <begin position="110"/>
        <end position="281"/>
    </location>
</feature>
<organism evidence="5 6">
    <name type="scientific">Aquirufa echingensis</name>
    <dbReference type="NCBI Taxonomy" id="3096516"/>
    <lineage>
        <taxon>Bacteria</taxon>
        <taxon>Pseudomonadati</taxon>
        <taxon>Bacteroidota</taxon>
        <taxon>Cytophagia</taxon>
        <taxon>Cytophagales</taxon>
        <taxon>Flectobacillaceae</taxon>
        <taxon>Aquirufa</taxon>
    </lineage>
</organism>
<dbReference type="PROSITE" id="PS00670">
    <property type="entry name" value="D_2_HYDROXYACID_DH_2"/>
    <property type="match status" value="1"/>
</dbReference>
<dbReference type="Proteomes" id="UP001598114">
    <property type="component" value="Unassembled WGS sequence"/>
</dbReference>
<dbReference type="PANTHER" id="PTHR10996">
    <property type="entry name" value="2-HYDROXYACID DEHYDROGENASE-RELATED"/>
    <property type="match status" value="1"/>
</dbReference>
<dbReference type="InterPro" id="IPR036291">
    <property type="entry name" value="NAD(P)-bd_dom_sf"/>
</dbReference>
<protein>
    <submittedName>
        <fullName evidence="5">Phosphoglycerate dehydrogenase</fullName>
    </submittedName>
</protein>
<accession>A0ABW6CX35</accession>
<comment type="similarity">
    <text evidence="2">Belongs to the D-isomer specific 2-hydroxyacid dehydrogenase family.</text>
</comment>
<keyword evidence="6" id="KW-1185">Reference proteome</keyword>
<dbReference type="SUPFAM" id="SSF52283">
    <property type="entry name" value="Formate/glycerate dehydrogenase catalytic domain-like"/>
    <property type="match status" value="1"/>
</dbReference>
<dbReference type="Pfam" id="PF00389">
    <property type="entry name" value="2-Hacid_dh"/>
    <property type="match status" value="1"/>
</dbReference>
<evidence type="ECO:0000256" key="2">
    <source>
        <dbReference type="RuleBase" id="RU003719"/>
    </source>
</evidence>
<evidence type="ECO:0000313" key="6">
    <source>
        <dbReference type="Proteomes" id="UP001598114"/>
    </source>
</evidence>
<dbReference type="InterPro" id="IPR050223">
    <property type="entry name" value="D-isomer_2-hydroxyacid_DH"/>
</dbReference>
<dbReference type="CDD" id="cd12172">
    <property type="entry name" value="PGDH_like_2"/>
    <property type="match status" value="1"/>
</dbReference>
<dbReference type="Gene3D" id="3.40.50.720">
    <property type="entry name" value="NAD(P)-binding Rossmann-like Domain"/>
    <property type="match status" value="2"/>
</dbReference>
<reference evidence="5 6" key="1">
    <citation type="submission" date="2024-03" db="EMBL/GenBank/DDBJ databases">
        <title>Aquirufa genome sequencing.</title>
        <authorList>
            <person name="Pitt A."/>
            <person name="Hahn M.W."/>
        </authorList>
    </citation>
    <scope>NUCLEOTIDE SEQUENCE [LARGE SCALE GENOMIC DNA]</scope>
    <source>
        <strain evidence="5 6">PLAD-142S6K</strain>
    </source>
</reference>
<comment type="caution">
    <text evidence="5">The sequence shown here is derived from an EMBL/GenBank/DDBJ whole genome shotgun (WGS) entry which is preliminary data.</text>
</comment>
<dbReference type="Pfam" id="PF02826">
    <property type="entry name" value="2-Hacid_dh_C"/>
    <property type="match status" value="1"/>
</dbReference>
<evidence type="ECO:0000259" key="4">
    <source>
        <dbReference type="Pfam" id="PF02826"/>
    </source>
</evidence>
<proteinExistence type="inferred from homology"/>
<sequence>MKVKVSTVAFSTNQLLVKELKRHFQDVEINEKGVRIPESELASFYKDADAIIVGLEKITPELLDRLPNLKIIAKYGVGLDNINLEACYARNVSVGWTGGVNKRSVAEMTLGFMLALCRNLYSTSNQLKSGIWNKNGGSHLTGKTIGIIGVGNIGKELISLLSGFQCNFLLNDIVENKELDGSNLTFVDKETLFKESDFITLHTPLTTETNNLIDLEALKKMKRTAFLINTARGGIINELDLKIALEQGIIAGAALDVYETEPPQDLELLRLENLITTPHTGGNALEAVLAMGNSAIEHLLKFKNSYN</sequence>
<dbReference type="PANTHER" id="PTHR10996:SF283">
    <property type="entry name" value="GLYOXYLATE_HYDROXYPYRUVATE REDUCTASE B"/>
    <property type="match status" value="1"/>
</dbReference>
<keyword evidence="1 2" id="KW-0560">Oxidoreductase</keyword>
<dbReference type="RefSeq" id="WP_377975443.1">
    <property type="nucleotide sequence ID" value="NZ_JBBKYA010000002.1"/>
</dbReference>
<evidence type="ECO:0000259" key="3">
    <source>
        <dbReference type="Pfam" id="PF00389"/>
    </source>
</evidence>
<evidence type="ECO:0000256" key="1">
    <source>
        <dbReference type="ARBA" id="ARBA00023002"/>
    </source>
</evidence>
<evidence type="ECO:0000313" key="5">
    <source>
        <dbReference type="EMBL" id="MFD3275474.1"/>
    </source>
</evidence>
<dbReference type="SUPFAM" id="SSF51735">
    <property type="entry name" value="NAD(P)-binding Rossmann-fold domains"/>
    <property type="match status" value="1"/>
</dbReference>
<gene>
    <name evidence="5" type="ORF">SKC38_04440</name>
</gene>
<dbReference type="PROSITE" id="PS00671">
    <property type="entry name" value="D_2_HYDROXYACID_DH_3"/>
    <property type="match status" value="1"/>
</dbReference>
<feature type="domain" description="D-isomer specific 2-hydroxyacid dehydrogenase catalytic" evidence="3">
    <location>
        <begin position="14"/>
        <end position="303"/>
    </location>
</feature>